<accession>A0A2T4YSW8</accession>
<dbReference type="Pfam" id="PF04964">
    <property type="entry name" value="Flp_Fap"/>
    <property type="match status" value="1"/>
</dbReference>
<comment type="caution">
    <text evidence="2">The sequence shown here is derived from an EMBL/GenBank/DDBJ whole genome shotgun (WGS) entry which is preliminary data.</text>
</comment>
<dbReference type="RefSeq" id="WP_414711882.1">
    <property type="nucleotide sequence ID" value="NZ_CP098762.1"/>
</dbReference>
<dbReference type="GeneID" id="93688972"/>
<keyword evidence="1" id="KW-0472">Membrane</keyword>
<dbReference type="AlphaFoldDB" id="A0A2T4YSW8"/>
<protein>
    <submittedName>
        <fullName evidence="2">Pilus assembly protein Flp/PilA</fullName>
    </submittedName>
</protein>
<evidence type="ECO:0000313" key="2">
    <source>
        <dbReference type="EMBL" id="PTM46917.1"/>
    </source>
</evidence>
<evidence type="ECO:0000313" key="3">
    <source>
        <dbReference type="Proteomes" id="UP000240996"/>
    </source>
</evidence>
<dbReference type="Proteomes" id="UP000240996">
    <property type="component" value="Unassembled WGS sequence"/>
</dbReference>
<proteinExistence type="predicted"/>
<organism evidence="2 3">
    <name type="scientific">Sphingomonas aerolata</name>
    <dbReference type="NCBI Taxonomy" id="185951"/>
    <lineage>
        <taxon>Bacteria</taxon>
        <taxon>Pseudomonadati</taxon>
        <taxon>Pseudomonadota</taxon>
        <taxon>Alphaproteobacteria</taxon>
        <taxon>Sphingomonadales</taxon>
        <taxon>Sphingomonadaceae</taxon>
        <taxon>Sphingomonas</taxon>
    </lineage>
</organism>
<gene>
    <name evidence="2" type="ORF">C8J24_0296</name>
</gene>
<evidence type="ECO:0000256" key="1">
    <source>
        <dbReference type="SAM" id="Phobius"/>
    </source>
</evidence>
<reference evidence="2 3" key="1">
    <citation type="submission" date="2018-04" db="EMBL/GenBank/DDBJ databases">
        <title>Genomic Encyclopedia of Type Strains, Phase III (KMG-III): the genomes of soil and plant-associated and newly described type strains.</title>
        <authorList>
            <person name="Whitman W."/>
        </authorList>
    </citation>
    <scope>NUCLEOTIDE SEQUENCE [LARGE SCALE GENOMIC DNA]</scope>
    <source>
        <strain evidence="2 3">NW12</strain>
    </source>
</reference>
<name>A0A2T4YSW8_9SPHN</name>
<keyword evidence="1" id="KW-0812">Transmembrane</keyword>
<keyword evidence="1" id="KW-1133">Transmembrane helix</keyword>
<dbReference type="InterPro" id="IPR007047">
    <property type="entry name" value="Flp_Fap"/>
</dbReference>
<feature type="transmembrane region" description="Helical" evidence="1">
    <location>
        <begin position="41"/>
        <end position="63"/>
    </location>
</feature>
<sequence length="71" mass="7674">MRPKLIVVKTMRRKIRAAAAALITDRRGATAVEYGLILALVVLGMIAGLVYLADGTTALWGMLHNRVANAR</sequence>
<dbReference type="EMBL" id="PZZN01000001">
    <property type="protein sequence ID" value="PTM46917.1"/>
    <property type="molecule type" value="Genomic_DNA"/>
</dbReference>
<keyword evidence="3" id="KW-1185">Reference proteome</keyword>